<dbReference type="PANTHER" id="PTHR47165">
    <property type="entry name" value="OS03G0429900 PROTEIN"/>
    <property type="match status" value="1"/>
</dbReference>
<gene>
    <name evidence="4" type="primary">LOC108821816</name>
</gene>
<dbReference type="AlphaFoldDB" id="A0A9W3CBV4"/>
<sequence length="545" mass="61461">MVFADREGTRIHASVGEQLIKKYGERLHEGDAIVVQLFKVFDAIGEYRTTPHPYKIGFYPTTFVGKAIDFSSEVPEKKFTDFTDILEGKIDSSCLVDIIGQIVNFGSLENKNIKGKDNMRLLIELRDHSNVKMMCTLWGGYAKQVYDYSMSNMSIMIICIIRFCSIKEWKGVYSISSGFNSTHILLNPTCSLVDEFKLCLPDDSLAITNKDSSQWSVASATSVRARFFVLNERLTIRDIVDSTLVGTFVTLGTIENIDTERGWQYLSCKYHNKKVMPTTNVDDENRPLLKLIVHVKDETGEVNFLLFDGNAQVLVRRSAAELYDENLDEDLLPEAVSDLFGKRILFEVSVDADNIKGKSSQYVVRIATADRELIEEFAALPVKQVLMLQSSDDISSGSGGLSGTPLSKRKSQDEQQSSLEDQHSVNKKLFLKKVKGEGIQERASGDNSALPSHKKGRLETTQHYRAKLFMYKQLQEGLMKKHDAELEVSRVAGKLELIEELFNESAFTELKEKLESDLVLATAKVADVEVPFIDWYKLGEPQMFD</sequence>
<dbReference type="CDD" id="cd04480">
    <property type="entry name" value="RPA1_DBD_A_like"/>
    <property type="match status" value="1"/>
</dbReference>
<dbReference type="InterPro" id="IPR003871">
    <property type="entry name" value="RFA1B/D_OB_1st"/>
</dbReference>
<dbReference type="CDD" id="cd04481">
    <property type="entry name" value="RPA1_DBD_B_like"/>
    <property type="match status" value="1"/>
</dbReference>
<dbReference type="RefSeq" id="XP_056848908.1">
    <property type="nucleotide sequence ID" value="XM_056992928.1"/>
</dbReference>
<dbReference type="KEGG" id="rsz:108821816"/>
<name>A0A9W3CBV4_RAPSA</name>
<evidence type="ECO:0000313" key="4">
    <source>
        <dbReference type="RefSeq" id="XP_056848908.1"/>
    </source>
</evidence>
<dbReference type="OrthoDB" id="1436396at2759"/>
<proteinExistence type="predicted"/>
<feature type="region of interest" description="Disordered" evidence="1">
    <location>
        <begin position="392"/>
        <end position="422"/>
    </location>
</feature>
<protein>
    <submittedName>
        <fullName evidence="4">Uncharacterized protein LOC108821816</fullName>
    </submittedName>
</protein>
<evidence type="ECO:0000256" key="1">
    <source>
        <dbReference type="SAM" id="MobiDB-lite"/>
    </source>
</evidence>
<keyword evidence="3" id="KW-1185">Reference proteome</keyword>
<dbReference type="Pfam" id="PF02721">
    <property type="entry name" value="DUF223"/>
    <property type="match status" value="1"/>
</dbReference>
<dbReference type="GeneID" id="108821816"/>
<dbReference type="SUPFAM" id="SSF50249">
    <property type="entry name" value="Nucleic acid-binding proteins"/>
    <property type="match status" value="3"/>
</dbReference>
<organism evidence="3 4">
    <name type="scientific">Raphanus sativus</name>
    <name type="common">Radish</name>
    <name type="synonym">Raphanus raphanistrum var. sativus</name>
    <dbReference type="NCBI Taxonomy" id="3726"/>
    <lineage>
        <taxon>Eukaryota</taxon>
        <taxon>Viridiplantae</taxon>
        <taxon>Streptophyta</taxon>
        <taxon>Embryophyta</taxon>
        <taxon>Tracheophyta</taxon>
        <taxon>Spermatophyta</taxon>
        <taxon>Magnoliopsida</taxon>
        <taxon>eudicotyledons</taxon>
        <taxon>Gunneridae</taxon>
        <taxon>Pentapetalae</taxon>
        <taxon>rosids</taxon>
        <taxon>malvids</taxon>
        <taxon>Brassicales</taxon>
        <taxon>Brassicaceae</taxon>
        <taxon>Brassiceae</taxon>
        <taxon>Raphanus</taxon>
    </lineage>
</organism>
<dbReference type="PANTHER" id="PTHR47165:SF4">
    <property type="entry name" value="OS03G0429900 PROTEIN"/>
    <property type="match status" value="1"/>
</dbReference>
<dbReference type="Proteomes" id="UP000504610">
    <property type="component" value="Chromosome 8"/>
</dbReference>
<reference evidence="4" key="2">
    <citation type="submission" date="2025-08" db="UniProtKB">
        <authorList>
            <consortium name="RefSeq"/>
        </authorList>
    </citation>
    <scope>IDENTIFICATION</scope>
    <source>
        <tissue evidence="4">Leaf</tissue>
    </source>
</reference>
<evidence type="ECO:0000313" key="3">
    <source>
        <dbReference type="Proteomes" id="UP000504610"/>
    </source>
</evidence>
<dbReference type="Gene3D" id="2.40.50.140">
    <property type="entry name" value="Nucleic acid-binding proteins"/>
    <property type="match status" value="3"/>
</dbReference>
<dbReference type="InterPro" id="IPR012340">
    <property type="entry name" value="NA-bd_OB-fold"/>
</dbReference>
<feature type="domain" description="Replication protein A 70 kDa DNA-binding subunit B/D first OB fold" evidence="2">
    <location>
        <begin position="1"/>
        <end position="66"/>
    </location>
</feature>
<accession>A0A9W3CBV4</accession>
<reference evidence="3" key="1">
    <citation type="journal article" date="2019" name="Database">
        <title>The radish genome database (RadishGD): an integrated information resource for radish genomics.</title>
        <authorList>
            <person name="Yu H.J."/>
            <person name="Baek S."/>
            <person name="Lee Y.J."/>
            <person name="Cho A."/>
            <person name="Mun J.H."/>
        </authorList>
    </citation>
    <scope>NUCLEOTIDE SEQUENCE [LARGE SCALE GENOMIC DNA]</scope>
    <source>
        <strain evidence="3">cv. WK10039</strain>
    </source>
</reference>
<evidence type="ECO:0000259" key="2">
    <source>
        <dbReference type="Pfam" id="PF02721"/>
    </source>
</evidence>